<dbReference type="PANTHER" id="PTHR23088:SF27">
    <property type="entry name" value="DEAMINATED GLUTATHIONE AMIDASE"/>
    <property type="match status" value="1"/>
</dbReference>
<dbReference type="InterPro" id="IPR003010">
    <property type="entry name" value="C-N_Hydrolase"/>
</dbReference>
<dbReference type="SUPFAM" id="SSF56317">
    <property type="entry name" value="Carbon-nitrogen hydrolase"/>
    <property type="match status" value="1"/>
</dbReference>
<evidence type="ECO:0000256" key="1">
    <source>
        <dbReference type="ARBA" id="ARBA00022801"/>
    </source>
</evidence>
<dbReference type="InterPro" id="IPR036526">
    <property type="entry name" value="C-N_Hydrolase_sf"/>
</dbReference>
<keyword evidence="4" id="KW-1185">Reference proteome</keyword>
<dbReference type="GO" id="GO:0003837">
    <property type="term" value="F:beta-ureidopropionase activity"/>
    <property type="evidence" value="ECO:0007669"/>
    <property type="project" value="UniProtKB-EC"/>
</dbReference>
<dbReference type="InterPro" id="IPR045254">
    <property type="entry name" value="Nit1/2_C-N_Hydrolase"/>
</dbReference>
<proteinExistence type="predicted"/>
<gene>
    <name evidence="3" type="primary">NIT2</name>
    <name evidence="3" type="ORF">Q9L58_002931</name>
</gene>
<name>A0ABR3GPY2_9PEZI</name>
<comment type="caution">
    <text evidence="3">The sequence shown here is derived from an EMBL/GenBank/DDBJ whole genome shotgun (WGS) entry which is preliminary data.</text>
</comment>
<dbReference type="Pfam" id="PF00795">
    <property type="entry name" value="CN_hydrolase"/>
    <property type="match status" value="1"/>
</dbReference>
<dbReference type="Proteomes" id="UP001447188">
    <property type="component" value="Unassembled WGS sequence"/>
</dbReference>
<evidence type="ECO:0000313" key="4">
    <source>
        <dbReference type="Proteomes" id="UP001447188"/>
    </source>
</evidence>
<evidence type="ECO:0000313" key="3">
    <source>
        <dbReference type="EMBL" id="KAL0637996.1"/>
    </source>
</evidence>
<feature type="domain" description="CN hydrolase" evidence="2">
    <location>
        <begin position="1"/>
        <end position="265"/>
    </location>
</feature>
<dbReference type="Gene3D" id="3.60.110.10">
    <property type="entry name" value="Carbon-nitrogen hydrolase"/>
    <property type="match status" value="1"/>
</dbReference>
<dbReference type="EC" id="3.5.1.6" evidence="3"/>
<keyword evidence="1 3" id="KW-0378">Hydrolase</keyword>
<accession>A0ABR3GPY2</accession>
<dbReference type="EMBL" id="JBBBZM010000027">
    <property type="protein sequence ID" value="KAL0637996.1"/>
    <property type="molecule type" value="Genomic_DNA"/>
</dbReference>
<protein>
    <submittedName>
        <fullName evidence="3">Carbon-nitrogen hydrolase</fullName>
        <ecNumber evidence="3">3.5.1.6</ecNumber>
    </submittedName>
</protein>
<organism evidence="3 4">
    <name type="scientific">Discina gigas</name>
    <dbReference type="NCBI Taxonomy" id="1032678"/>
    <lineage>
        <taxon>Eukaryota</taxon>
        <taxon>Fungi</taxon>
        <taxon>Dikarya</taxon>
        <taxon>Ascomycota</taxon>
        <taxon>Pezizomycotina</taxon>
        <taxon>Pezizomycetes</taxon>
        <taxon>Pezizales</taxon>
        <taxon>Discinaceae</taxon>
        <taxon>Discina</taxon>
    </lineage>
</organism>
<dbReference type="PANTHER" id="PTHR23088">
    <property type="entry name" value="NITRILASE-RELATED"/>
    <property type="match status" value="1"/>
</dbReference>
<evidence type="ECO:0000259" key="2">
    <source>
        <dbReference type="PROSITE" id="PS50263"/>
    </source>
</evidence>
<reference evidence="3 4" key="1">
    <citation type="submission" date="2024-02" db="EMBL/GenBank/DDBJ databases">
        <title>Discinaceae phylogenomics.</title>
        <authorList>
            <person name="Dirks A.C."/>
            <person name="James T.Y."/>
        </authorList>
    </citation>
    <scope>NUCLEOTIDE SEQUENCE [LARGE SCALE GENOMIC DNA]</scope>
    <source>
        <strain evidence="3 4">ACD0624</strain>
    </source>
</reference>
<sequence>MPLAACGQFCATNILSANLISCQTLLRKAASGGAKALFLPEASDYISTSPEETLKLCVPAVESVFVRGLQEEAKRLALPVNVGIHEPTLDGKKDRVRNMSIWIDERGEIVERYQKLHVFDVDIEGGPKIVESRTTEPGSVITPPFDTVVGKLGMLICFDLRFPEPSLQLRRLGADIISYPSAFTIPTGQVHFEILLRARAIETQSYVFAAAQIGKHNERRSSYGHTMIVDPWGKVVAECSRVKVGDVPKPAGDVEPEICFAEVDASLLERVRREVPLKRRFDVYPEV</sequence>
<dbReference type="PROSITE" id="PS50263">
    <property type="entry name" value="CN_HYDROLASE"/>
    <property type="match status" value="1"/>
</dbReference>
<dbReference type="CDD" id="cd07572">
    <property type="entry name" value="nit"/>
    <property type="match status" value="1"/>
</dbReference>